<dbReference type="InterPro" id="IPR002100">
    <property type="entry name" value="TF_MADSbox"/>
</dbReference>
<dbReference type="GO" id="GO:0000981">
    <property type="term" value="F:DNA-binding transcription factor activity, RNA polymerase II-specific"/>
    <property type="evidence" value="ECO:0007669"/>
    <property type="project" value="TreeGrafter"/>
</dbReference>
<dbReference type="PROSITE" id="PS50066">
    <property type="entry name" value="MADS_BOX_2"/>
    <property type="match status" value="1"/>
</dbReference>
<dbReference type="Pfam" id="PF00319">
    <property type="entry name" value="SRF-TF"/>
    <property type="match status" value="1"/>
</dbReference>
<evidence type="ECO:0000256" key="6">
    <source>
        <dbReference type="SAM" id="MobiDB-lite"/>
    </source>
</evidence>
<keyword evidence="5" id="KW-0539">Nucleus</keyword>
<dbReference type="GO" id="GO:0005634">
    <property type="term" value="C:nucleus"/>
    <property type="evidence" value="ECO:0007669"/>
    <property type="project" value="UniProtKB-SubCell"/>
</dbReference>
<feature type="compositionally biased region" description="Pro residues" evidence="6">
    <location>
        <begin position="72"/>
        <end position="82"/>
    </location>
</feature>
<keyword evidence="3" id="KW-0238">DNA-binding</keyword>
<evidence type="ECO:0000313" key="9">
    <source>
        <dbReference type="Proteomes" id="UP001054889"/>
    </source>
</evidence>
<gene>
    <name evidence="8" type="primary">ga16276</name>
    <name evidence="8" type="ORF">PR202_ga16276</name>
</gene>
<proteinExistence type="predicted"/>
<dbReference type="Proteomes" id="UP001054889">
    <property type="component" value="Unassembled WGS sequence"/>
</dbReference>
<feature type="region of interest" description="Disordered" evidence="6">
    <location>
        <begin position="72"/>
        <end position="92"/>
    </location>
</feature>
<keyword evidence="9" id="KW-1185">Reference proteome</keyword>
<dbReference type="GO" id="GO:0000978">
    <property type="term" value="F:RNA polymerase II cis-regulatory region sequence-specific DNA binding"/>
    <property type="evidence" value="ECO:0007669"/>
    <property type="project" value="TreeGrafter"/>
</dbReference>
<keyword evidence="2" id="KW-0805">Transcription regulation</keyword>
<protein>
    <recommendedName>
        <fullName evidence="7">MADS-box domain-containing protein</fullName>
    </recommendedName>
</protein>
<evidence type="ECO:0000256" key="3">
    <source>
        <dbReference type="ARBA" id="ARBA00023125"/>
    </source>
</evidence>
<evidence type="ECO:0000256" key="1">
    <source>
        <dbReference type="ARBA" id="ARBA00004123"/>
    </source>
</evidence>
<evidence type="ECO:0000259" key="7">
    <source>
        <dbReference type="PROSITE" id="PS50066"/>
    </source>
</evidence>
<dbReference type="EMBL" id="BQKI01000007">
    <property type="protein sequence ID" value="GJM99195.1"/>
    <property type="molecule type" value="Genomic_DNA"/>
</dbReference>
<dbReference type="PANTHER" id="PTHR11945">
    <property type="entry name" value="MADS BOX PROTEIN"/>
    <property type="match status" value="1"/>
</dbReference>
<dbReference type="AlphaFoldDB" id="A0AAV5CLS8"/>
<organism evidence="8 9">
    <name type="scientific">Eleusine coracana subsp. coracana</name>
    <dbReference type="NCBI Taxonomy" id="191504"/>
    <lineage>
        <taxon>Eukaryota</taxon>
        <taxon>Viridiplantae</taxon>
        <taxon>Streptophyta</taxon>
        <taxon>Embryophyta</taxon>
        <taxon>Tracheophyta</taxon>
        <taxon>Spermatophyta</taxon>
        <taxon>Magnoliopsida</taxon>
        <taxon>Liliopsida</taxon>
        <taxon>Poales</taxon>
        <taxon>Poaceae</taxon>
        <taxon>PACMAD clade</taxon>
        <taxon>Chloridoideae</taxon>
        <taxon>Cynodonteae</taxon>
        <taxon>Eleusininae</taxon>
        <taxon>Eleusine</taxon>
    </lineage>
</organism>
<reference evidence="8" key="1">
    <citation type="journal article" date="2018" name="DNA Res.">
        <title>Multiple hybrid de novo genome assembly of finger millet, an orphan allotetraploid crop.</title>
        <authorList>
            <person name="Hatakeyama M."/>
            <person name="Aluri S."/>
            <person name="Balachadran M.T."/>
            <person name="Sivarajan S.R."/>
            <person name="Patrignani A."/>
            <person name="Gruter S."/>
            <person name="Poveda L."/>
            <person name="Shimizu-Inatsugi R."/>
            <person name="Baeten J."/>
            <person name="Francoijs K.J."/>
            <person name="Nataraja K.N."/>
            <person name="Reddy Y.A.N."/>
            <person name="Phadnis S."/>
            <person name="Ravikumar R.L."/>
            <person name="Schlapbach R."/>
            <person name="Sreeman S.M."/>
            <person name="Shimizu K.K."/>
        </authorList>
    </citation>
    <scope>NUCLEOTIDE SEQUENCE</scope>
</reference>
<dbReference type="GO" id="GO:0046983">
    <property type="term" value="F:protein dimerization activity"/>
    <property type="evidence" value="ECO:0007669"/>
    <property type="project" value="InterPro"/>
</dbReference>
<accession>A0AAV5CLS8</accession>
<reference evidence="8" key="2">
    <citation type="submission" date="2021-12" db="EMBL/GenBank/DDBJ databases">
        <title>Resequencing data analysis of finger millet.</title>
        <authorList>
            <person name="Hatakeyama M."/>
            <person name="Aluri S."/>
            <person name="Balachadran M.T."/>
            <person name="Sivarajan S.R."/>
            <person name="Poveda L."/>
            <person name="Shimizu-Inatsugi R."/>
            <person name="Schlapbach R."/>
            <person name="Sreeman S.M."/>
            <person name="Shimizu K.K."/>
        </authorList>
    </citation>
    <scope>NUCLEOTIDE SEQUENCE</scope>
</reference>
<evidence type="ECO:0000313" key="8">
    <source>
        <dbReference type="EMBL" id="GJM99195.1"/>
    </source>
</evidence>
<keyword evidence="4" id="KW-0804">Transcription</keyword>
<evidence type="ECO:0000256" key="2">
    <source>
        <dbReference type="ARBA" id="ARBA00023015"/>
    </source>
</evidence>
<evidence type="ECO:0000256" key="4">
    <source>
        <dbReference type="ARBA" id="ARBA00023163"/>
    </source>
</evidence>
<evidence type="ECO:0000256" key="5">
    <source>
        <dbReference type="ARBA" id="ARBA00023242"/>
    </source>
</evidence>
<feature type="domain" description="MADS-box" evidence="7">
    <location>
        <begin position="1"/>
        <end position="58"/>
    </location>
</feature>
<sequence length="186" mass="20774">MRKGIRPIDKEEERRRCFRKRSATLFSMAQDLSEEFGAHIAVVAFSPNGEPRAFGSPTAESVFRTYLPDAAPPLPSLSPSPPRGAVTETAEKAADRVAEMRRETEETKAQVAVEWARVASAKEKVRAAQASEGKRNWWEVDVEALGEEELPVFVRALEMLRSEVQGRIDAMTSARLPLPPKEKQQQ</sequence>
<name>A0AAV5CLS8_ELECO</name>
<dbReference type="Gene3D" id="3.40.1810.10">
    <property type="entry name" value="Transcription factor, MADS-box"/>
    <property type="match status" value="1"/>
</dbReference>
<dbReference type="PANTHER" id="PTHR11945:SF649">
    <property type="entry name" value="MADS-BOX DOMAIN-CONTAINING PROTEIN"/>
    <property type="match status" value="1"/>
</dbReference>
<comment type="caution">
    <text evidence="8">The sequence shown here is derived from an EMBL/GenBank/DDBJ whole genome shotgun (WGS) entry which is preliminary data.</text>
</comment>
<comment type="subcellular location">
    <subcellularLocation>
        <location evidence="1">Nucleus</location>
    </subcellularLocation>
</comment>
<dbReference type="SUPFAM" id="SSF55455">
    <property type="entry name" value="SRF-like"/>
    <property type="match status" value="1"/>
</dbReference>
<dbReference type="InterPro" id="IPR036879">
    <property type="entry name" value="TF_MADSbox_sf"/>
</dbReference>